<dbReference type="Gene3D" id="2.30.110.10">
    <property type="entry name" value="Electron Transport, Fmn-binding Protein, Chain A"/>
    <property type="match status" value="1"/>
</dbReference>
<dbReference type="InterPro" id="IPR004378">
    <property type="entry name" value="F420H2_quin_Rdtase"/>
</dbReference>
<dbReference type="GO" id="GO:0016491">
    <property type="term" value="F:oxidoreductase activity"/>
    <property type="evidence" value="ECO:0007669"/>
    <property type="project" value="InterPro"/>
</dbReference>
<dbReference type="Pfam" id="PF04075">
    <property type="entry name" value="F420H2_quin_red"/>
    <property type="match status" value="1"/>
</dbReference>
<evidence type="ECO:0008006" key="3">
    <source>
        <dbReference type="Google" id="ProtNLM"/>
    </source>
</evidence>
<name>A0A4P6PZK6_9ACTN</name>
<protein>
    <recommendedName>
        <fullName evidence="3">Nitroreductase family deazaflavin-dependent oxidoreductase</fullName>
    </recommendedName>
</protein>
<proteinExistence type="predicted"/>
<dbReference type="RefSeq" id="WP_207391473.1">
    <property type="nucleotide sequence ID" value="NZ_CP036455.1"/>
</dbReference>
<organism evidence="1 2">
    <name type="scientific">Streptomonospora litoralis</name>
    <dbReference type="NCBI Taxonomy" id="2498135"/>
    <lineage>
        <taxon>Bacteria</taxon>
        <taxon>Bacillati</taxon>
        <taxon>Actinomycetota</taxon>
        <taxon>Actinomycetes</taxon>
        <taxon>Streptosporangiales</taxon>
        <taxon>Nocardiopsidaceae</taxon>
        <taxon>Streptomonospora</taxon>
    </lineage>
</organism>
<sequence>MRMRVERAMSLKSWYYRGGRPNRVARALDRWTSALYGLGIAPDYLVAVETTGRRTGRTITLPLVMALVGEERYLVAMLGEGANWVANVRAADGRVTLRHGRREHVLLEEVPPESRGAVLKAYLRRAPNARGHIPVGEDAPAAEFERVAHRFPVFRVATPG</sequence>
<dbReference type="KEGG" id="strr:EKD16_08945"/>
<reference evidence="1 2" key="1">
    <citation type="submission" date="2019-02" db="EMBL/GenBank/DDBJ databases">
        <authorList>
            <person name="Khodamoradi S."/>
            <person name="Hahnke R.L."/>
            <person name="Kaempfer P."/>
            <person name="Schumann P."/>
            <person name="Rohde M."/>
            <person name="Steinert M."/>
            <person name="Luzhetskyy A."/>
            <person name="Wink J."/>
            <person name="Ruckert C."/>
        </authorList>
    </citation>
    <scope>NUCLEOTIDE SEQUENCE [LARGE SCALE GENOMIC DNA]</scope>
    <source>
        <strain evidence="1 2">M2</strain>
    </source>
</reference>
<gene>
    <name evidence="1" type="ORF">EKD16_08945</name>
</gene>
<dbReference type="InterPro" id="IPR012349">
    <property type="entry name" value="Split_barrel_FMN-bd"/>
</dbReference>
<evidence type="ECO:0000313" key="2">
    <source>
        <dbReference type="Proteomes" id="UP000292235"/>
    </source>
</evidence>
<dbReference type="Proteomes" id="UP000292235">
    <property type="component" value="Chromosome"/>
</dbReference>
<evidence type="ECO:0000313" key="1">
    <source>
        <dbReference type="EMBL" id="QBI53583.1"/>
    </source>
</evidence>
<dbReference type="EMBL" id="CP036455">
    <property type="protein sequence ID" value="QBI53583.1"/>
    <property type="molecule type" value="Genomic_DNA"/>
</dbReference>
<dbReference type="AlphaFoldDB" id="A0A4P6PZK6"/>
<keyword evidence="2" id="KW-1185">Reference proteome</keyword>
<accession>A0A4P6PZK6</accession>